<organism evidence="1 2">
    <name type="scientific">Nonomuraea composti</name>
    <dbReference type="NCBI Taxonomy" id="2720023"/>
    <lineage>
        <taxon>Bacteria</taxon>
        <taxon>Bacillati</taxon>
        <taxon>Actinomycetota</taxon>
        <taxon>Actinomycetes</taxon>
        <taxon>Streptosporangiales</taxon>
        <taxon>Streptosporangiaceae</taxon>
        <taxon>Nonomuraea</taxon>
    </lineage>
</organism>
<name>A0ABX1BLM8_9ACTN</name>
<proteinExistence type="predicted"/>
<dbReference type="Proteomes" id="UP000696294">
    <property type="component" value="Unassembled WGS sequence"/>
</dbReference>
<dbReference type="EMBL" id="JAATEP010000100">
    <property type="protein sequence ID" value="NJP98648.1"/>
    <property type="molecule type" value="Genomic_DNA"/>
</dbReference>
<evidence type="ECO:0000313" key="1">
    <source>
        <dbReference type="EMBL" id="NJP98648.1"/>
    </source>
</evidence>
<accession>A0ABX1BLM8</accession>
<evidence type="ECO:0000313" key="2">
    <source>
        <dbReference type="Proteomes" id="UP000696294"/>
    </source>
</evidence>
<dbReference type="RefSeq" id="WP_168021957.1">
    <property type="nucleotide sequence ID" value="NZ_JAATEP010000100.1"/>
</dbReference>
<keyword evidence="2" id="KW-1185">Reference proteome</keyword>
<reference evidence="1 2" key="1">
    <citation type="submission" date="2020-03" db="EMBL/GenBank/DDBJ databases">
        <title>WGS of actinomycetes isolated from Thailand.</title>
        <authorList>
            <person name="Thawai C."/>
        </authorList>
    </citation>
    <scope>NUCLEOTIDE SEQUENCE [LARGE SCALE GENOMIC DNA]</scope>
    <source>
        <strain evidence="1 2">FMUSA5-5</strain>
    </source>
</reference>
<gene>
    <name evidence="1" type="ORF">HCN51_56100</name>
</gene>
<sequence>MLVDTAKEGHRHRHFVKYLRPRGDLDPAQVIDQAPESSHRWDASAA</sequence>
<comment type="caution">
    <text evidence="1">The sequence shown here is derived from an EMBL/GenBank/DDBJ whole genome shotgun (WGS) entry which is preliminary data.</text>
</comment>
<protein>
    <submittedName>
        <fullName evidence="1">Uncharacterized protein</fullName>
    </submittedName>
</protein>